<dbReference type="OrthoDB" id="9806756at2"/>
<feature type="binding site" evidence="9">
    <location>
        <position position="98"/>
    </location>
    <ligand>
        <name>Mg(2+)</name>
        <dbReference type="ChEBI" id="CHEBI:18420"/>
        <label>1</label>
    </ligand>
</feature>
<evidence type="ECO:0000256" key="3">
    <source>
        <dbReference type="ARBA" id="ARBA00022490"/>
    </source>
</evidence>
<comment type="caution">
    <text evidence="12">The sequence shown here is derived from an EMBL/GenBank/DDBJ whole genome shotgun (WGS) entry which is preliminary data.</text>
</comment>
<comment type="cofactor">
    <cofactor evidence="9">
        <name>Mg(2+)</name>
        <dbReference type="ChEBI" id="CHEBI:18420"/>
    </cofactor>
    <text evidence="9">Binds 2 magnesium ions per subunit.</text>
</comment>
<dbReference type="GO" id="GO:0042132">
    <property type="term" value="F:fructose 1,6-bisphosphate 1-phosphatase activity"/>
    <property type="evidence" value="ECO:0007669"/>
    <property type="project" value="UniProtKB-UniRule"/>
</dbReference>
<evidence type="ECO:0000259" key="10">
    <source>
        <dbReference type="Pfam" id="PF00316"/>
    </source>
</evidence>
<comment type="pathway">
    <text evidence="8">Carbohydrate biosynthesis.</text>
</comment>
<keyword evidence="7 9" id="KW-0119">Carbohydrate metabolism</keyword>
<name>A0A1Y5MKU2_9BACT</name>
<evidence type="ECO:0000313" key="12">
    <source>
        <dbReference type="EMBL" id="OUT09198.1"/>
    </source>
</evidence>
<dbReference type="Gene3D" id="3.30.540.10">
    <property type="entry name" value="Fructose-1,6-Bisphosphatase, subunit A, domain 1"/>
    <property type="match status" value="1"/>
</dbReference>
<evidence type="ECO:0000313" key="13">
    <source>
        <dbReference type="Proteomes" id="UP000196317"/>
    </source>
</evidence>
<gene>
    <name evidence="9" type="primary">fbp</name>
    <name evidence="12" type="ORF">B9N65_02310</name>
</gene>
<comment type="subcellular location">
    <subcellularLocation>
        <location evidence="9">Cytoplasm</location>
    </subcellularLocation>
</comment>
<evidence type="ECO:0000256" key="1">
    <source>
        <dbReference type="ARBA" id="ARBA00001273"/>
    </source>
</evidence>
<evidence type="ECO:0000256" key="9">
    <source>
        <dbReference type="HAMAP-Rule" id="MF_01855"/>
    </source>
</evidence>
<dbReference type="AlphaFoldDB" id="A0A1Y5MKU2"/>
<dbReference type="SUPFAM" id="SSF56655">
    <property type="entry name" value="Carbohydrate phosphatase"/>
    <property type="match status" value="1"/>
</dbReference>
<dbReference type="InterPro" id="IPR000146">
    <property type="entry name" value="FBPase_class-1"/>
</dbReference>
<feature type="binding site" evidence="9">
    <location>
        <position position="207"/>
    </location>
    <ligand>
        <name>substrate</name>
    </ligand>
</feature>
<dbReference type="InterPro" id="IPR044015">
    <property type="entry name" value="FBPase_C_dom"/>
</dbReference>
<dbReference type="PRINTS" id="PR01958">
    <property type="entry name" value="S17BPHPHTASE"/>
</dbReference>
<reference evidence="12 13" key="1">
    <citation type="submission" date="2017-04" db="EMBL/GenBank/DDBJ databases">
        <title>Complete genome of Campylobacter concisus ATCC 33237T and draft genomes for an additional eight well characterized C. concisus strains.</title>
        <authorList>
            <person name="Cornelius A.J."/>
            <person name="Miller W.G."/>
            <person name="Lastovica A.J."/>
            <person name="On S.L."/>
            <person name="French N.P."/>
            <person name="Vandenberg O."/>
            <person name="Biggs P.J."/>
        </authorList>
    </citation>
    <scope>NUCLEOTIDE SEQUENCE [LARGE SCALE GENOMIC DNA]</scope>
    <source>
        <strain evidence="12 13">CCUG 19995</strain>
    </source>
</reference>
<evidence type="ECO:0000256" key="4">
    <source>
        <dbReference type="ARBA" id="ARBA00022723"/>
    </source>
</evidence>
<comment type="subunit">
    <text evidence="9">Homotetramer.</text>
</comment>
<feature type="binding site" evidence="9">
    <location>
        <position position="100"/>
    </location>
    <ligand>
        <name>Mg(2+)</name>
        <dbReference type="ChEBI" id="CHEBI:18420"/>
        <label>1</label>
    </ligand>
</feature>
<dbReference type="Proteomes" id="UP000196317">
    <property type="component" value="Unassembled WGS sequence"/>
</dbReference>
<dbReference type="GO" id="GO:0006094">
    <property type="term" value="P:gluconeogenesis"/>
    <property type="evidence" value="ECO:0007669"/>
    <property type="project" value="UniProtKB-UniRule"/>
</dbReference>
<dbReference type="NCBIfam" id="NF006782">
    <property type="entry name" value="PRK09293.2-3"/>
    <property type="match status" value="1"/>
</dbReference>
<evidence type="ECO:0000256" key="6">
    <source>
        <dbReference type="ARBA" id="ARBA00022842"/>
    </source>
</evidence>
<dbReference type="PANTHER" id="PTHR11556:SF35">
    <property type="entry name" value="SEDOHEPTULOSE-1,7-BISPHOSPHATASE, CHLOROPLASTIC"/>
    <property type="match status" value="1"/>
</dbReference>
<dbReference type="InterPro" id="IPR028343">
    <property type="entry name" value="FBPtase"/>
</dbReference>
<evidence type="ECO:0000256" key="7">
    <source>
        <dbReference type="ARBA" id="ARBA00023277"/>
    </source>
</evidence>
<feature type="domain" description="Fructose-1-6-bisphosphatase class 1 C-terminal" evidence="11">
    <location>
        <begin position="172"/>
        <end position="296"/>
    </location>
</feature>
<feature type="binding site" evidence="9">
    <location>
        <position position="238"/>
    </location>
    <ligand>
        <name>substrate</name>
    </ligand>
</feature>
<dbReference type="GO" id="GO:0005986">
    <property type="term" value="P:sucrose biosynthetic process"/>
    <property type="evidence" value="ECO:0007669"/>
    <property type="project" value="TreeGrafter"/>
</dbReference>
<dbReference type="Gene3D" id="3.40.190.80">
    <property type="match status" value="1"/>
</dbReference>
<comment type="caution">
    <text evidence="9">Lacks conserved residue(s) required for the propagation of feature annotation.</text>
</comment>
<dbReference type="GO" id="GO:0006002">
    <property type="term" value="P:fructose 6-phosphate metabolic process"/>
    <property type="evidence" value="ECO:0007669"/>
    <property type="project" value="TreeGrafter"/>
</dbReference>
<dbReference type="Pfam" id="PF00316">
    <property type="entry name" value="FBPase"/>
    <property type="match status" value="1"/>
</dbReference>
<proteinExistence type="inferred from homology"/>
<dbReference type="GO" id="GO:0005829">
    <property type="term" value="C:cytosol"/>
    <property type="evidence" value="ECO:0007669"/>
    <property type="project" value="TreeGrafter"/>
</dbReference>
<dbReference type="InterPro" id="IPR033391">
    <property type="entry name" value="FBPase_N"/>
</dbReference>
<keyword evidence="6 9" id="KW-0460">Magnesium</keyword>
<accession>A0A1Y5MKU2</accession>
<dbReference type="EMBL" id="NDYN01000001">
    <property type="protein sequence ID" value="OUT09198.1"/>
    <property type="molecule type" value="Genomic_DNA"/>
</dbReference>
<dbReference type="HAMAP" id="MF_01855">
    <property type="entry name" value="FBPase_class1"/>
    <property type="match status" value="1"/>
</dbReference>
<feature type="binding site" evidence="9">
    <location>
        <begin position="101"/>
        <end position="104"/>
    </location>
    <ligand>
        <name>substrate</name>
    </ligand>
</feature>
<dbReference type="PANTHER" id="PTHR11556">
    <property type="entry name" value="FRUCTOSE-1,6-BISPHOSPHATASE-RELATED"/>
    <property type="match status" value="1"/>
</dbReference>
<comment type="similarity">
    <text evidence="2 9">Belongs to the FBPase class 1 family.</text>
</comment>
<organism evidence="12 13">
    <name type="scientific">Campylobacter concisus</name>
    <dbReference type="NCBI Taxonomy" id="199"/>
    <lineage>
        <taxon>Bacteria</taxon>
        <taxon>Pseudomonadati</taxon>
        <taxon>Campylobacterota</taxon>
        <taxon>Epsilonproteobacteria</taxon>
        <taxon>Campylobacterales</taxon>
        <taxon>Campylobacteraceae</taxon>
        <taxon>Campylobacter</taxon>
    </lineage>
</organism>
<feature type="binding site" evidence="9">
    <location>
        <position position="79"/>
    </location>
    <ligand>
        <name>Mg(2+)</name>
        <dbReference type="ChEBI" id="CHEBI:18420"/>
        <label>1</label>
    </ligand>
</feature>
<evidence type="ECO:0000256" key="5">
    <source>
        <dbReference type="ARBA" id="ARBA00022801"/>
    </source>
</evidence>
<evidence type="ECO:0000256" key="2">
    <source>
        <dbReference type="ARBA" id="ARBA00010941"/>
    </source>
</evidence>
<dbReference type="GO" id="GO:0000287">
    <property type="term" value="F:magnesium ion binding"/>
    <property type="evidence" value="ECO:0007669"/>
    <property type="project" value="UniProtKB-UniRule"/>
</dbReference>
<feature type="binding site" evidence="9">
    <location>
        <position position="98"/>
    </location>
    <ligand>
        <name>Mg(2+)</name>
        <dbReference type="ChEBI" id="CHEBI:18420"/>
        <label>2</label>
    </ligand>
</feature>
<keyword evidence="4 9" id="KW-0479">Metal-binding</keyword>
<dbReference type="InterPro" id="IPR023079">
    <property type="entry name" value="SBPase"/>
</dbReference>
<dbReference type="EC" id="3.1.3.11" evidence="9"/>
<feature type="binding site" evidence="9">
    <location>
        <position position="244"/>
    </location>
    <ligand>
        <name>Mg(2+)</name>
        <dbReference type="ChEBI" id="CHEBI:18420"/>
        <label>2</label>
    </ligand>
</feature>
<dbReference type="NCBIfam" id="NF006784">
    <property type="entry name" value="PRK09293.2-5"/>
    <property type="match status" value="1"/>
</dbReference>
<dbReference type="PIRSF" id="PIRSF000904">
    <property type="entry name" value="FBPtase_SBPase"/>
    <property type="match status" value="1"/>
</dbReference>
<evidence type="ECO:0000259" key="11">
    <source>
        <dbReference type="Pfam" id="PF18913"/>
    </source>
</evidence>
<feature type="binding site" evidence="9">
    <location>
        <position position="101"/>
    </location>
    <ligand>
        <name>Mg(2+)</name>
        <dbReference type="ChEBI" id="CHEBI:18420"/>
        <label>2</label>
    </ligand>
</feature>
<keyword evidence="3 9" id="KW-0963">Cytoplasm</keyword>
<comment type="catalytic activity">
    <reaction evidence="1 9">
        <text>beta-D-fructose 1,6-bisphosphate + H2O = beta-D-fructose 6-phosphate + phosphate</text>
        <dbReference type="Rhea" id="RHEA:11064"/>
        <dbReference type="ChEBI" id="CHEBI:15377"/>
        <dbReference type="ChEBI" id="CHEBI:32966"/>
        <dbReference type="ChEBI" id="CHEBI:43474"/>
        <dbReference type="ChEBI" id="CHEBI:57634"/>
        <dbReference type="EC" id="3.1.3.11"/>
    </reaction>
</comment>
<dbReference type="PIRSF" id="PIRSF500210">
    <property type="entry name" value="FBPtase"/>
    <property type="match status" value="1"/>
</dbReference>
<dbReference type="GO" id="GO:0030388">
    <property type="term" value="P:fructose 1,6-bisphosphate metabolic process"/>
    <property type="evidence" value="ECO:0007669"/>
    <property type="project" value="TreeGrafter"/>
</dbReference>
<evidence type="ECO:0000256" key="8">
    <source>
        <dbReference type="ARBA" id="ARBA00024331"/>
    </source>
</evidence>
<sequence length="299" mass="33765">MCVDNQKCKGCIMQELNQIFNTIKDIAKEISEIIKYADLGYTTHENATGDTQLKLDVKSDEIITAKFKQLSCVKALISEEKEDELEINKNAKFIIAYDPLDGSSLVDVNFAVGSIFGIYEDEVKPENLIAAAYSIYGPRLELVIAEKKGTLPKFYRLGKDGEFKFVKELELKEKGKLNATGATQKGWSQTHRNFINELFNQGYRLRYSGAMVSDLHQILLKGGGLFSYPATSDHPNGKLRVVFEVLPFAFIYENAKGATTDGKNQTLFDIKIEKIHQTTPCFFGSRDEISLLHKFYEQK</sequence>
<protein>
    <recommendedName>
        <fullName evidence="9">Fructose-1,6-bisphosphatase class 1</fullName>
        <shortName evidence="9">FBPase class 1</shortName>
        <ecNumber evidence="9">3.1.3.11</ecNumber>
    </recommendedName>
    <alternativeName>
        <fullName evidence="9">D-fructose-1,6-bisphosphate 1-phosphohydrolase class 1</fullName>
    </alternativeName>
</protein>
<dbReference type="GO" id="GO:0006000">
    <property type="term" value="P:fructose metabolic process"/>
    <property type="evidence" value="ECO:0007669"/>
    <property type="project" value="TreeGrafter"/>
</dbReference>
<feature type="domain" description="Fructose-1-6-bisphosphatase class I N-terminal" evidence="10">
    <location>
        <begin position="3"/>
        <end position="167"/>
    </location>
</feature>
<keyword evidence="5 9" id="KW-0378">Hydrolase</keyword>
<dbReference type="Pfam" id="PF18913">
    <property type="entry name" value="FBPase_C"/>
    <property type="match status" value="1"/>
</dbReference>